<keyword evidence="3 13" id="KW-0227">DNA damage</keyword>
<feature type="domain" description="UvrD-like helicase ATP-binding" evidence="16">
    <location>
        <begin position="19"/>
        <end position="493"/>
    </location>
</feature>
<keyword evidence="2 13" id="KW-0547">Nucleotide-binding</keyword>
<dbReference type="InterPro" id="IPR011604">
    <property type="entry name" value="PDDEXK-like_dom_sf"/>
</dbReference>
<dbReference type="EC" id="5.6.2.4" evidence="13"/>
<comment type="catalytic activity">
    <reaction evidence="12 13">
        <text>ATP + H2O = ADP + phosphate + H(+)</text>
        <dbReference type="Rhea" id="RHEA:13065"/>
        <dbReference type="ChEBI" id="CHEBI:15377"/>
        <dbReference type="ChEBI" id="CHEBI:15378"/>
        <dbReference type="ChEBI" id="CHEBI:30616"/>
        <dbReference type="ChEBI" id="CHEBI:43474"/>
        <dbReference type="ChEBI" id="CHEBI:456216"/>
        <dbReference type="EC" id="5.6.2.4"/>
    </reaction>
</comment>
<comment type="caution">
    <text evidence="18">The sequence shown here is derived from an EMBL/GenBank/DDBJ whole genome shotgun (WGS) entry which is preliminary data.</text>
</comment>
<comment type="cofactor">
    <cofactor evidence="13">
        <name>Mg(2+)</name>
        <dbReference type="ChEBI" id="CHEBI:18420"/>
    </cofactor>
</comment>
<feature type="coiled-coil region" evidence="15">
    <location>
        <begin position="305"/>
        <end position="332"/>
    </location>
</feature>
<gene>
    <name evidence="13" type="primary">addA</name>
    <name evidence="18" type="ORF">CBF35_13875</name>
</gene>
<name>A0A429ZDH0_9ENTE</name>
<sequence length="1259" mass="144278">MLMKTSEAGSNIPLKPENSQYTDGQWQAIYDAGDNILVSASAGSGKTTVLVQRVIEKITAGVNVDELLIVTYTEAAAKEMKQRIQVAVQQAITDESDLEQKRHFMHQLSLIPTAYVSTLHAFCLQVIRKYYYLIEIDPVFRLLTDETEMLLLKEDVWDELREELYEKDQLAFYQLTENFSNDRSDDGLTRLIFSLYDFARSNPSPKGWLASLAGAYDVSEGLTASQIYQKIIKPQLLANTSKMQSNSQEMIRLAESDEIFTKVRSLVELEGAFGRELEKLILADQLQEAYDYVSQGISYTRYPSLRNLEEAEKEINDEVKELRAANKKITTEWQKGIFSIPPSEMVSVMKESQALVANMAEVAYQFEQAYATRKRTKSVVDFNDLEHFTLQILAKLDDQGQWHGSEASTYYREKFSEVLVDEYQDINQLQENILFWLRQAEPGQGNLFMVGDVKQSIYSFRLADPTLFIDKYNKFGTEDGGRRIILAENFRSRKSVLDFTNLVFQQLMNSSLGQLEYDEPAQLVNGFTGFPELANDATEILIFESDNDNEEELADVEDDFQIDTKTEGEIRLVGNKINQLIQSKFPIYDKKTKSNRPITYQDIVLLTPTKKNNLVLLDLFKEMKIPLHVNDTQNYFQATEIRIMIALLNVIDNPYQDIPLASVLRSPIVGLKENDLALIRTNQQVGSFYDAVKGFLAQPVAVEKGDLQKKLQQFADLLSNWREMARRQPLVDLIWDIYEKTGFLDYVGGMSAGKQRQANLHALYERATSYEEMSFKGLFQFVRFIEKMQLKDKDLAEPTSISDEEDAVRVMTIHASKGLEFPVVFVLDLTRRFNLMDLNNDYIFDDKLGAGIKFTDGMSRLFFRTLPYLGIREEKRKKLLAEEMRKLYVALTRAEEKLFLVGSYKNQEQAWKKWSASRLEKNIVIADDIRLKGANLMDWIGLTMMRHQDGDEAQNEYEITKVPDVYRHPARFKVSFNTIENLRKQLIVIEDPGLTTVKESLVPEEQTAQFAEILERLNFQYPLVAATQTTSYQSVSEIKRVFEDPDNQQLLSLDLSTSEAKTVNRFADDRLATPKFMEEIGEPKGTEIGTGTHLVMQLLPLDETPTLAKIQELIDQLVTNHSLDEKIAKKIKSQSILDFYQTAFGQQLLANHQGVTLEQPFSMLMAAEGIFKGYPTGTGDRILIHGIIDGYYEDEEELILYDFKTDYLKADYTQADLDQISQKYRGQLSLYKQALEEVKERPVTSTKLVLLTVNEIIDL</sequence>
<dbReference type="InterPro" id="IPR038726">
    <property type="entry name" value="PDDEXK_AddAB-type"/>
</dbReference>
<keyword evidence="19" id="KW-1185">Reference proteome</keyword>
<dbReference type="Pfam" id="PF00580">
    <property type="entry name" value="UvrD-helicase"/>
    <property type="match status" value="1"/>
</dbReference>
<keyword evidence="10 13" id="KW-0413">Isomerase</keyword>
<reference evidence="18 19" key="1">
    <citation type="submission" date="2017-05" db="EMBL/GenBank/DDBJ databases">
        <title>Vagococcus spp. assemblies.</title>
        <authorList>
            <person name="Gulvik C.A."/>
        </authorList>
    </citation>
    <scope>NUCLEOTIDE SEQUENCE [LARGE SCALE GENOMIC DNA]</scope>
    <source>
        <strain evidence="18 19">NCFB 2777</strain>
    </source>
</reference>
<dbReference type="GO" id="GO:0005524">
    <property type="term" value="F:ATP binding"/>
    <property type="evidence" value="ECO:0007669"/>
    <property type="project" value="UniProtKB-UniRule"/>
</dbReference>
<dbReference type="PROSITE" id="PS51198">
    <property type="entry name" value="UVRD_HELICASE_ATP_BIND"/>
    <property type="match status" value="1"/>
</dbReference>
<dbReference type="GO" id="GO:0016887">
    <property type="term" value="F:ATP hydrolysis activity"/>
    <property type="evidence" value="ECO:0007669"/>
    <property type="project" value="RHEA"/>
</dbReference>
<protein>
    <recommendedName>
        <fullName evidence="13">ATP-dependent helicase/nuclease subunit A</fullName>
        <ecNumber evidence="13">3.1.-.-</ecNumber>
        <ecNumber evidence="13">5.6.2.4</ecNumber>
    </recommendedName>
    <alternativeName>
        <fullName evidence="13">ATP-dependent helicase/nuclease AddA</fullName>
    </alternativeName>
    <alternativeName>
        <fullName evidence="13">DNA 3'-5' helicase AddA</fullName>
    </alternativeName>
</protein>
<dbReference type="PANTHER" id="PTHR11070">
    <property type="entry name" value="UVRD / RECB / PCRA DNA HELICASE FAMILY MEMBER"/>
    <property type="match status" value="1"/>
</dbReference>
<dbReference type="GO" id="GO:0003690">
    <property type="term" value="F:double-stranded DNA binding"/>
    <property type="evidence" value="ECO:0007669"/>
    <property type="project" value="UniProtKB-UniRule"/>
</dbReference>
<dbReference type="GO" id="GO:0033202">
    <property type="term" value="C:DNA helicase complex"/>
    <property type="evidence" value="ECO:0007669"/>
    <property type="project" value="TreeGrafter"/>
</dbReference>
<dbReference type="SUPFAM" id="SSF52540">
    <property type="entry name" value="P-loop containing nucleoside triphosphate hydrolases"/>
    <property type="match status" value="1"/>
</dbReference>
<keyword evidence="15" id="KW-0175">Coiled coil</keyword>
<dbReference type="GO" id="GO:0008408">
    <property type="term" value="F:3'-5' exonuclease activity"/>
    <property type="evidence" value="ECO:0007669"/>
    <property type="project" value="UniProtKB-UniRule"/>
</dbReference>
<dbReference type="PROSITE" id="PS51217">
    <property type="entry name" value="UVRD_HELICASE_CTER"/>
    <property type="match status" value="1"/>
</dbReference>
<dbReference type="InterPro" id="IPR014016">
    <property type="entry name" value="UvrD-like_ATP-bd"/>
</dbReference>
<dbReference type="Proteomes" id="UP000287239">
    <property type="component" value="Unassembled WGS sequence"/>
</dbReference>
<dbReference type="AlphaFoldDB" id="A0A429ZDH0"/>
<evidence type="ECO:0000256" key="7">
    <source>
        <dbReference type="ARBA" id="ARBA00022840"/>
    </source>
</evidence>
<keyword evidence="8 13" id="KW-0238">DNA-binding</keyword>
<keyword evidence="6 13" id="KW-0269">Exonuclease</keyword>
<evidence type="ECO:0000256" key="14">
    <source>
        <dbReference type="PROSITE-ProRule" id="PRU00560"/>
    </source>
</evidence>
<dbReference type="GO" id="GO:0005829">
    <property type="term" value="C:cytosol"/>
    <property type="evidence" value="ECO:0007669"/>
    <property type="project" value="TreeGrafter"/>
</dbReference>
<dbReference type="RefSeq" id="WP_425330190.1">
    <property type="nucleotide sequence ID" value="NZ_NGJU01000027.1"/>
</dbReference>
<dbReference type="InterPro" id="IPR014152">
    <property type="entry name" value="AddA"/>
</dbReference>
<dbReference type="GO" id="GO:0000724">
    <property type="term" value="P:double-strand break repair via homologous recombination"/>
    <property type="evidence" value="ECO:0007669"/>
    <property type="project" value="UniProtKB-UniRule"/>
</dbReference>
<evidence type="ECO:0000256" key="5">
    <source>
        <dbReference type="ARBA" id="ARBA00022806"/>
    </source>
</evidence>
<comment type="function">
    <text evidence="13">The heterodimer acts as both an ATP-dependent DNA helicase and an ATP-dependent, dual-direction single-stranded exonuclease. Recognizes the chi site generating a DNA molecule suitable for the initiation of homologous recombination. The AddA nuclease domain is required for chi fragment generation; this subunit has the helicase and 3' -&gt; 5' nuclease activities.</text>
</comment>
<evidence type="ECO:0000256" key="10">
    <source>
        <dbReference type="ARBA" id="ARBA00023235"/>
    </source>
</evidence>
<evidence type="ECO:0000256" key="15">
    <source>
        <dbReference type="SAM" id="Coils"/>
    </source>
</evidence>
<dbReference type="GO" id="GO:0043138">
    <property type="term" value="F:3'-5' DNA helicase activity"/>
    <property type="evidence" value="ECO:0007669"/>
    <property type="project" value="UniProtKB-UniRule"/>
</dbReference>
<evidence type="ECO:0000259" key="16">
    <source>
        <dbReference type="PROSITE" id="PS51198"/>
    </source>
</evidence>
<dbReference type="GeneID" id="98569433"/>
<dbReference type="Pfam" id="PF13361">
    <property type="entry name" value="UvrD_C"/>
    <property type="match status" value="1"/>
</dbReference>
<evidence type="ECO:0000256" key="12">
    <source>
        <dbReference type="ARBA" id="ARBA00048988"/>
    </source>
</evidence>
<dbReference type="SUPFAM" id="SSF52980">
    <property type="entry name" value="Restriction endonuclease-like"/>
    <property type="match status" value="1"/>
</dbReference>
<feature type="domain" description="UvrD-like helicase C-terminal" evidence="17">
    <location>
        <begin position="521"/>
        <end position="818"/>
    </location>
</feature>
<dbReference type="InterPro" id="IPR027417">
    <property type="entry name" value="P-loop_NTPase"/>
</dbReference>
<dbReference type="NCBIfam" id="TIGR02785">
    <property type="entry name" value="addA_Gpos"/>
    <property type="match status" value="1"/>
</dbReference>
<dbReference type="Pfam" id="PF12705">
    <property type="entry name" value="PDDEXK_1"/>
    <property type="match status" value="1"/>
</dbReference>
<evidence type="ECO:0000256" key="11">
    <source>
        <dbReference type="ARBA" id="ARBA00034617"/>
    </source>
</evidence>
<keyword evidence="5 13" id="KW-0347">Helicase</keyword>
<evidence type="ECO:0000313" key="19">
    <source>
        <dbReference type="Proteomes" id="UP000287239"/>
    </source>
</evidence>
<evidence type="ECO:0000256" key="13">
    <source>
        <dbReference type="HAMAP-Rule" id="MF_01451"/>
    </source>
</evidence>
<evidence type="ECO:0000256" key="1">
    <source>
        <dbReference type="ARBA" id="ARBA00022722"/>
    </source>
</evidence>
<dbReference type="EMBL" id="NGJU01000027">
    <property type="protein sequence ID" value="RST91723.1"/>
    <property type="molecule type" value="Genomic_DNA"/>
</dbReference>
<organism evidence="18 19">
    <name type="scientific">Vagococcus salmoninarum</name>
    <dbReference type="NCBI Taxonomy" id="2739"/>
    <lineage>
        <taxon>Bacteria</taxon>
        <taxon>Bacillati</taxon>
        <taxon>Bacillota</taxon>
        <taxon>Bacilli</taxon>
        <taxon>Lactobacillales</taxon>
        <taxon>Enterococcaceae</taxon>
        <taxon>Vagococcus</taxon>
    </lineage>
</organism>
<dbReference type="EC" id="3.1.-.-" evidence="13"/>
<dbReference type="HAMAP" id="MF_01451">
    <property type="entry name" value="AddA"/>
    <property type="match status" value="1"/>
</dbReference>
<accession>A0A429ZDH0</accession>
<proteinExistence type="inferred from homology"/>
<dbReference type="Gene3D" id="3.40.50.300">
    <property type="entry name" value="P-loop containing nucleotide triphosphate hydrolases"/>
    <property type="match status" value="4"/>
</dbReference>
<comment type="similarity">
    <text evidence="13">Belongs to the helicase family. AddA subfamily.</text>
</comment>
<comment type="catalytic activity">
    <reaction evidence="11 13">
        <text>Couples ATP hydrolysis with the unwinding of duplex DNA by translocating in the 3'-5' direction.</text>
        <dbReference type="EC" id="5.6.2.4"/>
    </reaction>
</comment>
<evidence type="ECO:0000256" key="3">
    <source>
        <dbReference type="ARBA" id="ARBA00022763"/>
    </source>
</evidence>
<evidence type="ECO:0000256" key="9">
    <source>
        <dbReference type="ARBA" id="ARBA00023204"/>
    </source>
</evidence>
<dbReference type="PANTHER" id="PTHR11070:SF48">
    <property type="entry name" value="ATP-DEPENDENT HELICASE_NUCLEASE SUBUNIT A"/>
    <property type="match status" value="1"/>
</dbReference>
<evidence type="ECO:0000259" key="17">
    <source>
        <dbReference type="PROSITE" id="PS51217"/>
    </source>
</evidence>
<dbReference type="InterPro" id="IPR000212">
    <property type="entry name" value="DNA_helicase_UvrD/REP"/>
</dbReference>
<evidence type="ECO:0000256" key="4">
    <source>
        <dbReference type="ARBA" id="ARBA00022801"/>
    </source>
</evidence>
<keyword evidence="4 13" id="KW-0378">Hydrolase</keyword>
<keyword evidence="9 13" id="KW-0234">DNA repair</keyword>
<comment type="subunit">
    <text evidence="13">Heterodimer of AddA and AddB/RexB.</text>
</comment>
<evidence type="ECO:0000313" key="18">
    <source>
        <dbReference type="EMBL" id="RST91723.1"/>
    </source>
</evidence>
<dbReference type="Gene3D" id="3.90.320.10">
    <property type="match status" value="1"/>
</dbReference>
<keyword evidence="7 13" id="KW-0067">ATP-binding</keyword>
<evidence type="ECO:0000256" key="2">
    <source>
        <dbReference type="ARBA" id="ARBA00022741"/>
    </source>
</evidence>
<dbReference type="InterPro" id="IPR011335">
    <property type="entry name" value="Restrct_endonuc-II-like"/>
</dbReference>
<evidence type="ECO:0000256" key="8">
    <source>
        <dbReference type="ARBA" id="ARBA00023125"/>
    </source>
</evidence>
<feature type="binding site" evidence="14">
    <location>
        <begin position="40"/>
        <end position="47"/>
    </location>
    <ligand>
        <name>ATP</name>
        <dbReference type="ChEBI" id="CHEBI:30616"/>
    </ligand>
</feature>
<dbReference type="InterPro" id="IPR014017">
    <property type="entry name" value="DNA_helicase_UvrD-like_C"/>
</dbReference>
<evidence type="ECO:0000256" key="6">
    <source>
        <dbReference type="ARBA" id="ARBA00022839"/>
    </source>
</evidence>
<keyword evidence="1 13" id="KW-0540">Nuclease</keyword>